<dbReference type="Pfam" id="PF06082">
    <property type="entry name" value="YjbH"/>
    <property type="match status" value="1"/>
</dbReference>
<evidence type="ECO:0000313" key="3">
    <source>
        <dbReference type="Proteomes" id="UP000479043"/>
    </source>
</evidence>
<comment type="caution">
    <text evidence="2">The sequence shown here is derived from an EMBL/GenBank/DDBJ whole genome shotgun (WGS) entry which is preliminary data.</text>
</comment>
<name>A0A6L8LRH1_9RHOB</name>
<organism evidence="2 3">
    <name type="scientific">Thalassovita mangrovi</name>
    <dbReference type="NCBI Taxonomy" id="2692236"/>
    <lineage>
        <taxon>Bacteria</taxon>
        <taxon>Pseudomonadati</taxon>
        <taxon>Pseudomonadota</taxon>
        <taxon>Alphaproteobacteria</taxon>
        <taxon>Rhodobacterales</taxon>
        <taxon>Roseobacteraceae</taxon>
        <taxon>Thalassovita</taxon>
    </lineage>
</organism>
<dbReference type="InterPro" id="IPR010344">
    <property type="entry name" value="YbjH"/>
</dbReference>
<accession>A0A6L8LRH1</accession>
<keyword evidence="3" id="KW-1185">Reference proteome</keyword>
<protein>
    <submittedName>
        <fullName evidence="2">YjbH domain-containing protein</fullName>
    </submittedName>
</protein>
<dbReference type="EMBL" id="WWEN01000009">
    <property type="protein sequence ID" value="MYM57190.1"/>
    <property type="molecule type" value="Genomic_DNA"/>
</dbReference>
<sequence>MTQMGFSSATRPHRASGRGRRGLMASASALLLAPLAATAEESAANPFVAPVPPSFNLYGTVGLIDMPTADMAPDATLSTTVSHFAGTTRTTLSFQLLPRLSGSFRYTSIDGLVIADTLYDGSESYYDRSFDVRYQILEETQYRPAVSVGLQDFIGTGLYGGEYIVASKSITPRLRVTGGLGWGRLGSYGAIGSTGTRPTEIIGRGGVPTYDRWFRGDVAPFGGIEWKASDRLSFKAEYSSDAYIEETVTSNIFDRDTPWNFGLDYRFKNGIQLSLFSLYGTEVGAMLSVHSNPRYAPSPGGRNGAPVPVKPRSAADMRDLGWTEDSVKTASIKTRLAKALERDGLVYEGIELSATKAVLRMRNPLYMEEPQALGRAARVMTRILPGSVETFTIVPMIDGMTTTAATFSRSDLERLENAPASELLARTRIENAHGMAPAPETGIYPALSWSLGPYAELSVFDPDNPVRADLGLRLSADYRFAPNWVLSGSVTQKLQGNLDETSTSVPSGLPRVRTDYSQYSRNTSPAIEYLTLTSFGRPGRDLYSRLTVGYLEKMYAGVSGEVLWKPIDSRLALGAELNYVQKREYDQLFGLRDYDTVTGHLSAYYELGHGFHTQLDVGRYLAGDYGATVSVDREFANGWRVGAYATVTDVPFDDFGEGSFDKGLRITIPMSWALGTPSRTVNTLNVQSLTRDGGARLNIRDRLYQRVRENHERDLVKEWGRVWR</sequence>
<feature type="chain" id="PRO_5026815567" evidence="1">
    <location>
        <begin position="40"/>
        <end position="724"/>
    </location>
</feature>
<reference evidence="2 3" key="1">
    <citation type="submission" date="2020-01" db="EMBL/GenBank/DDBJ databases">
        <authorList>
            <person name="Chen S."/>
        </authorList>
    </citation>
    <scope>NUCLEOTIDE SEQUENCE [LARGE SCALE GENOMIC DNA]</scope>
    <source>
        <strain evidence="2 3">GS-10</strain>
    </source>
</reference>
<evidence type="ECO:0000256" key="1">
    <source>
        <dbReference type="SAM" id="SignalP"/>
    </source>
</evidence>
<dbReference type="Proteomes" id="UP000479043">
    <property type="component" value="Unassembled WGS sequence"/>
</dbReference>
<proteinExistence type="predicted"/>
<gene>
    <name evidence="2" type="ORF">GR167_17870</name>
</gene>
<evidence type="ECO:0000313" key="2">
    <source>
        <dbReference type="EMBL" id="MYM57190.1"/>
    </source>
</evidence>
<feature type="signal peptide" evidence="1">
    <location>
        <begin position="1"/>
        <end position="39"/>
    </location>
</feature>
<keyword evidence="1" id="KW-0732">Signal</keyword>
<dbReference type="AlphaFoldDB" id="A0A6L8LRH1"/>